<dbReference type="PANTHER" id="PTHR32071">
    <property type="entry name" value="TRANSCRIPTIONAL REGULATORY PROTEIN"/>
    <property type="match status" value="1"/>
</dbReference>
<dbReference type="SUPFAM" id="SSF52540">
    <property type="entry name" value="P-loop containing nucleoside triphosphate hydrolases"/>
    <property type="match status" value="1"/>
</dbReference>
<evidence type="ECO:0000313" key="11">
    <source>
        <dbReference type="Proteomes" id="UP000030700"/>
    </source>
</evidence>
<dbReference type="STRING" id="1499966.U14_04306"/>
<dbReference type="SMART" id="SM00086">
    <property type="entry name" value="PAC"/>
    <property type="match status" value="2"/>
</dbReference>
<reference evidence="10" key="1">
    <citation type="journal article" date="2015" name="PeerJ">
        <title>First genomic representation of candidate bacterial phylum KSB3 points to enhanced environmental sensing as a trigger of wastewater bulking.</title>
        <authorList>
            <person name="Sekiguchi Y."/>
            <person name="Ohashi A."/>
            <person name="Parks D.H."/>
            <person name="Yamauchi T."/>
            <person name="Tyson G.W."/>
            <person name="Hugenholtz P."/>
        </authorList>
    </citation>
    <scope>NUCLEOTIDE SEQUENCE [LARGE SCALE GENOMIC DNA]</scope>
</reference>
<dbReference type="InterPro" id="IPR009057">
    <property type="entry name" value="Homeodomain-like_sf"/>
</dbReference>
<organism evidence="10">
    <name type="scientific">Candidatus Moduliflexus flocculans</name>
    <dbReference type="NCBI Taxonomy" id="1499966"/>
    <lineage>
        <taxon>Bacteria</taxon>
        <taxon>Candidatus Moduliflexota</taxon>
        <taxon>Candidatus Moduliflexia</taxon>
        <taxon>Candidatus Moduliflexales</taxon>
        <taxon>Candidatus Moduliflexaceae</taxon>
    </lineage>
</organism>
<dbReference type="InterPro" id="IPR025944">
    <property type="entry name" value="Sigma_54_int_dom_CS"/>
</dbReference>
<name>A0A0S6W0B4_9BACT</name>
<dbReference type="Gene3D" id="1.10.8.60">
    <property type="match status" value="1"/>
</dbReference>
<evidence type="ECO:0000256" key="5">
    <source>
        <dbReference type="ARBA" id="ARBA00023163"/>
    </source>
</evidence>
<feature type="domain" description="PAC" evidence="9">
    <location>
        <begin position="111"/>
        <end position="163"/>
    </location>
</feature>
<dbReference type="Pfam" id="PF00158">
    <property type="entry name" value="Sigma54_activat"/>
    <property type="match status" value="1"/>
</dbReference>
<evidence type="ECO:0000259" key="7">
    <source>
        <dbReference type="PROSITE" id="PS50045"/>
    </source>
</evidence>
<dbReference type="Gene3D" id="3.40.50.300">
    <property type="entry name" value="P-loop containing nucleotide triphosphate hydrolases"/>
    <property type="match status" value="1"/>
</dbReference>
<dbReference type="InterPro" id="IPR003593">
    <property type="entry name" value="AAA+_ATPase"/>
</dbReference>
<keyword evidence="1" id="KW-0547">Nucleotide-binding</keyword>
<dbReference type="PROSITE" id="PS00688">
    <property type="entry name" value="SIGMA54_INTERACT_3"/>
    <property type="match status" value="1"/>
</dbReference>
<dbReference type="GO" id="GO:0006355">
    <property type="term" value="P:regulation of DNA-templated transcription"/>
    <property type="evidence" value="ECO:0007669"/>
    <property type="project" value="InterPro"/>
</dbReference>
<accession>A0A0S6W0B4</accession>
<dbReference type="NCBIfam" id="TIGR00229">
    <property type="entry name" value="sensory_box"/>
    <property type="match status" value="2"/>
</dbReference>
<dbReference type="Pfam" id="PF13426">
    <property type="entry name" value="PAS_9"/>
    <property type="match status" value="1"/>
</dbReference>
<dbReference type="InterPro" id="IPR058031">
    <property type="entry name" value="AAA_lid_NorR"/>
</dbReference>
<gene>
    <name evidence="10" type="ORF">U14_04306</name>
</gene>
<feature type="coiled-coil region" evidence="6">
    <location>
        <begin position="154"/>
        <end position="189"/>
    </location>
</feature>
<keyword evidence="6" id="KW-0175">Coiled coil</keyword>
<keyword evidence="4" id="KW-0238">DNA-binding</keyword>
<evidence type="ECO:0000256" key="4">
    <source>
        <dbReference type="ARBA" id="ARBA00023125"/>
    </source>
</evidence>
<dbReference type="CDD" id="cd00130">
    <property type="entry name" value="PAS"/>
    <property type="match status" value="2"/>
</dbReference>
<keyword evidence="2" id="KW-0067">ATP-binding</keyword>
<dbReference type="CDD" id="cd00009">
    <property type="entry name" value="AAA"/>
    <property type="match status" value="1"/>
</dbReference>
<keyword evidence="5" id="KW-0804">Transcription</keyword>
<evidence type="ECO:0000313" key="10">
    <source>
        <dbReference type="EMBL" id="GAK53047.1"/>
    </source>
</evidence>
<dbReference type="GO" id="GO:0043565">
    <property type="term" value="F:sequence-specific DNA binding"/>
    <property type="evidence" value="ECO:0007669"/>
    <property type="project" value="InterPro"/>
</dbReference>
<dbReference type="SMART" id="SM00091">
    <property type="entry name" value="PAS"/>
    <property type="match status" value="2"/>
</dbReference>
<dbReference type="InterPro" id="IPR025943">
    <property type="entry name" value="Sigma_54_int_dom_ATP-bd_2"/>
</dbReference>
<evidence type="ECO:0000259" key="9">
    <source>
        <dbReference type="PROSITE" id="PS50113"/>
    </source>
</evidence>
<dbReference type="Gene3D" id="3.30.450.20">
    <property type="entry name" value="PAS domain"/>
    <property type="match status" value="2"/>
</dbReference>
<evidence type="ECO:0000259" key="8">
    <source>
        <dbReference type="PROSITE" id="PS50112"/>
    </source>
</evidence>
<dbReference type="SMART" id="SM00382">
    <property type="entry name" value="AAA"/>
    <property type="match status" value="1"/>
</dbReference>
<dbReference type="AlphaFoldDB" id="A0A0S6W0B4"/>
<dbReference type="FunFam" id="3.40.50.300:FF:000006">
    <property type="entry name" value="DNA-binding transcriptional regulator NtrC"/>
    <property type="match status" value="1"/>
</dbReference>
<dbReference type="InterPro" id="IPR002078">
    <property type="entry name" value="Sigma_54_int"/>
</dbReference>
<protein>
    <submittedName>
        <fullName evidence="10">PAS modulated sigma54 specific transcriptional regulator, Fis family</fullName>
    </submittedName>
</protein>
<dbReference type="Proteomes" id="UP000030700">
    <property type="component" value="Unassembled WGS sequence"/>
</dbReference>
<proteinExistence type="predicted"/>
<sequence>MEILTALQEAQEKLAVQNEELNASNIELRQIQEDLEASRRKYADLYDVAPVGYCTFDENGVILEANLTIAELLGVERDHLLHSRFYHFIVEEDRDNFYLHLRTLLATQTRQMCELRLMQRDGVQFYAQLDTIVAQEDAGQPSQYRTAISNITPRKLLDAELQTYRQHLEDLVEARTAELRRTNEQLQQEITGRHRSDQSVRASEQQYRLLAESVADGIGIIQAGKLVFVNHALSAMLRYSTHHLIGMDIGELVRPDVQEGFRKRFEQIEQDLIPQDWQAACVTGDGGEVWTEFRQRVIEWEGKPAILATVRDITARKLRETAIEEERAHLRRENLQLRSAIEDRSRFGDFVGKSSAMQAVYAQIVTAAAVDANVLIAGESGTGKELAAQTIHKISQRKTHEFVAVNCGAISENLFEREFFGHRKGAFTGADKDQPGFFDRAHKGTLFLDEVGELNPTMQVKLLRVIETGEYTPVGDNRSRHVDVRLIAATNKNLETLVRQGVMREDFFYRIYVLTITMPPLREHREDIPLLIEHFWHIIGKGAPRPKIPERIIETLSQKDWPGNIRELYNVLQRYLQEHRLTFSDTRRTEPVESTISPSQEFDLKGLTFSEAVEAFEKRMIANALEQHVGNIGAAAKSLGLPLRTLYRKIEKYRLA</sequence>
<dbReference type="InterPro" id="IPR035965">
    <property type="entry name" value="PAS-like_dom_sf"/>
</dbReference>
<feature type="domain" description="Sigma-54 factor interaction" evidence="7">
    <location>
        <begin position="350"/>
        <end position="577"/>
    </location>
</feature>
<dbReference type="InterPro" id="IPR002197">
    <property type="entry name" value="HTH_Fis"/>
</dbReference>
<dbReference type="PRINTS" id="PR01590">
    <property type="entry name" value="HTHFIS"/>
</dbReference>
<dbReference type="HOGENOM" id="CLU_000445_8_1_0"/>
<dbReference type="SUPFAM" id="SSF55785">
    <property type="entry name" value="PYP-like sensor domain (PAS domain)"/>
    <property type="match status" value="2"/>
</dbReference>
<dbReference type="Pfam" id="PF25601">
    <property type="entry name" value="AAA_lid_14"/>
    <property type="match status" value="1"/>
</dbReference>
<dbReference type="GO" id="GO:0005524">
    <property type="term" value="F:ATP binding"/>
    <property type="evidence" value="ECO:0007669"/>
    <property type="project" value="UniProtKB-KW"/>
</dbReference>
<feature type="domain" description="PAS" evidence="8">
    <location>
        <begin position="224"/>
        <end position="272"/>
    </location>
</feature>
<dbReference type="PROSITE" id="PS50045">
    <property type="entry name" value="SIGMA54_INTERACT_4"/>
    <property type="match status" value="1"/>
</dbReference>
<dbReference type="EMBL" id="DF820459">
    <property type="protein sequence ID" value="GAK53047.1"/>
    <property type="molecule type" value="Genomic_DNA"/>
</dbReference>
<evidence type="ECO:0000256" key="1">
    <source>
        <dbReference type="ARBA" id="ARBA00022741"/>
    </source>
</evidence>
<dbReference type="InterPro" id="IPR000014">
    <property type="entry name" value="PAS"/>
</dbReference>
<dbReference type="Pfam" id="PF02954">
    <property type="entry name" value="HTH_8"/>
    <property type="match status" value="1"/>
</dbReference>
<dbReference type="PROSITE" id="PS00676">
    <property type="entry name" value="SIGMA54_INTERACT_2"/>
    <property type="match status" value="1"/>
</dbReference>
<dbReference type="InterPro" id="IPR001610">
    <property type="entry name" value="PAC"/>
</dbReference>
<dbReference type="Pfam" id="PF00989">
    <property type="entry name" value="PAS"/>
    <property type="match status" value="1"/>
</dbReference>
<evidence type="ECO:0000256" key="6">
    <source>
        <dbReference type="SAM" id="Coils"/>
    </source>
</evidence>
<keyword evidence="3" id="KW-0805">Transcription regulation</keyword>
<evidence type="ECO:0000256" key="3">
    <source>
        <dbReference type="ARBA" id="ARBA00023015"/>
    </source>
</evidence>
<dbReference type="InterPro" id="IPR000700">
    <property type="entry name" value="PAS-assoc_C"/>
</dbReference>
<dbReference type="PROSITE" id="PS50113">
    <property type="entry name" value="PAC"/>
    <property type="match status" value="1"/>
</dbReference>
<dbReference type="InterPro" id="IPR013767">
    <property type="entry name" value="PAS_fold"/>
</dbReference>
<dbReference type="Gene3D" id="1.10.10.60">
    <property type="entry name" value="Homeodomain-like"/>
    <property type="match status" value="1"/>
</dbReference>
<dbReference type="PROSITE" id="PS50112">
    <property type="entry name" value="PAS"/>
    <property type="match status" value="2"/>
</dbReference>
<keyword evidence="11" id="KW-1185">Reference proteome</keyword>
<evidence type="ECO:0000256" key="2">
    <source>
        <dbReference type="ARBA" id="ARBA00022840"/>
    </source>
</evidence>
<dbReference type="SUPFAM" id="SSF46689">
    <property type="entry name" value="Homeodomain-like"/>
    <property type="match status" value="1"/>
</dbReference>
<feature type="coiled-coil region" evidence="6">
    <location>
        <begin position="4"/>
        <end position="48"/>
    </location>
</feature>
<dbReference type="InterPro" id="IPR027417">
    <property type="entry name" value="P-loop_NTPase"/>
</dbReference>
<feature type="domain" description="PAS" evidence="8">
    <location>
        <begin position="38"/>
        <end position="108"/>
    </location>
</feature>